<evidence type="ECO:0000313" key="6">
    <source>
        <dbReference type="Proteomes" id="UP000035963"/>
    </source>
</evidence>
<evidence type="ECO:0000313" key="5">
    <source>
        <dbReference type="EMBL" id="KLU27787.1"/>
    </source>
</evidence>
<dbReference type="EC" id="3.2.1.1" evidence="3"/>
<evidence type="ECO:0000256" key="1">
    <source>
        <dbReference type="ARBA" id="ARBA00008061"/>
    </source>
</evidence>
<evidence type="ECO:0000259" key="4">
    <source>
        <dbReference type="SMART" id="SM00642"/>
    </source>
</evidence>
<dbReference type="InterPro" id="IPR017853">
    <property type="entry name" value="GH"/>
</dbReference>
<dbReference type="PANTHER" id="PTHR10357">
    <property type="entry name" value="ALPHA-AMYLASE FAMILY MEMBER"/>
    <property type="match status" value="1"/>
</dbReference>
<dbReference type="EMBL" id="AEJF01000016">
    <property type="protein sequence ID" value="KLU27787.1"/>
    <property type="molecule type" value="Genomic_DNA"/>
</dbReference>
<dbReference type="AlphaFoldDB" id="A0A0J1D4Z8"/>
<gene>
    <name evidence="5" type="ORF">EOS_02720</name>
</gene>
<dbReference type="GO" id="GO:0005975">
    <property type="term" value="P:carbohydrate metabolic process"/>
    <property type="evidence" value="ECO:0007669"/>
    <property type="project" value="InterPro"/>
</dbReference>
<name>A0A0J1D4Z8_9BURK</name>
<dbReference type="PANTHER" id="PTHR10357:SF209">
    <property type="entry name" value="PERIPLASMIC ALPHA-AMYLASE"/>
    <property type="match status" value="1"/>
</dbReference>
<dbReference type="GO" id="GO:0004556">
    <property type="term" value="F:alpha-amylase activity"/>
    <property type="evidence" value="ECO:0007669"/>
    <property type="project" value="UniProtKB-UniRule"/>
</dbReference>
<keyword evidence="3" id="KW-0119">Carbohydrate metabolism</keyword>
<protein>
    <recommendedName>
        <fullName evidence="3">Alpha-amylase</fullName>
        <ecNumber evidence="3">3.2.1.1</ecNumber>
    </recommendedName>
</protein>
<dbReference type="PATRIC" id="fig|908627.4.peg.609"/>
<dbReference type="RefSeq" id="WP_047845069.1">
    <property type="nucleotide sequence ID" value="NZ_AEJF01000016.1"/>
</dbReference>
<accession>A0A0J1D4Z8</accession>
<dbReference type="Pfam" id="PF00128">
    <property type="entry name" value="Alpha-amylase"/>
    <property type="match status" value="1"/>
</dbReference>
<dbReference type="InterPro" id="IPR006047">
    <property type="entry name" value="GH13_cat_dom"/>
</dbReference>
<organism evidence="5 6">
    <name type="scientific">Caballeronia mineralivorans PML1(12)</name>
    <dbReference type="NCBI Taxonomy" id="908627"/>
    <lineage>
        <taxon>Bacteria</taxon>
        <taxon>Pseudomonadati</taxon>
        <taxon>Pseudomonadota</taxon>
        <taxon>Betaproteobacteria</taxon>
        <taxon>Burkholderiales</taxon>
        <taxon>Burkholderiaceae</taxon>
        <taxon>Caballeronia</taxon>
    </lineage>
</organism>
<dbReference type="OrthoDB" id="9761577at2"/>
<keyword evidence="3" id="KW-0378">Hydrolase</keyword>
<keyword evidence="3" id="KW-0326">Glycosidase</keyword>
<proteinExistence type="inferred from homology"/>
<sequence>MPTTINGAEVSAVLDKARQAIPLNDLTSSPADWRDGWIYFLMVDRFNNPNAAPTSAFDQPFSGFQGGTIEGVRLKLAYLKSLGVGAIWLTPVLKNCQFLDGAPAAGTYHGYGIQDFLEIDPRFVSDKANPDAELRHFVDDAHATGIYVIFDIVLNHTGDVFAYSSGSQAPFSNVPYDPIEWRDEQGKARTDWPVAEAIVNPPVDAAVFPDELRRNAFFRRQGCMPDSSNVVGDFYALKQMLTANADLGNVLIRCFQYLIAAFDIDGFRIDTLKYLDHDFALRFGNAIREFALSVGKKNFFTYGEIWGSEQQISEYIGRNVSAAGAGDVVGVDAALDYPLFYHLPGVLKGSAAPTEVVDMYHYRKMIEQDVVSSHGDATRFFVTFLDNHDQDARFRFVDPAQPNRFDAQTTMGVACLLALPGIPCIYYGTEQGLSGAGGNEHVREALWGKPQAFDTTNPFFACIQRAGQVRNGHAALRYGRFYFRPISGDGSEFSISPFSPGVLSFSRVLNDEEVVVVVNANTQQGFEGLVIIDSSLNAQGATLRVLFSNQDGAPAQVTATTTGATVIHEVDGSLSNGPARVIGVSVRPMEILIFGSR</sequence>
<dbReference type="Gene3D" id="3.20.20.80">
    <property type="entry name" value="Glycosidases"/>
    <property type="match status" value="1"/>
</dbReference>
<dbReference type="SUPFAM" id="SSF51445">
    <property type="entry name" value="(Trans)glycosidases"/>
    <property type="match status" value="1"/>
</dbReference>
<comment type="caution">
    <text evidence="5">The sequence shown here is derived from an EMBL/GenBank/DDBJ whole genome shotgun (WGS) entry which is preliminary data.</text>
</comment>
<feature type="domain" description="Glycosyl hydrolase family 13 catalytic" evidence="4">
    <location>
        <begin position="40"/>
        <end position="477"/>
    </location>
</feature>
<evidence type="ECO:0000256" key="3">
    <source>
        <dbReference type="RuleBase" id="RU361134"/>
    </source>
</evidence>
<keyword evidence="6" id="KW-1185">Reference proteome</keyword>
<comment type="similarity">
    <text evidence="1 2">Belongs to the glycosyl hydrolase 13 family.</text>
</comment>
<dbReference type="InterPro" id="IPR006046">
    <property type="entry name" value="Alpha_amylase"/>
</dbReference>
<dbReference type="SMART" id="SM00642">
    <property type="entry name" value="Aamy"/>
    <property type="match status" value="1"/>
</dbReference>
<reference evidence="5 6" key="1">
    <citation type="journal article" date="2015" name="Genome Announc.">
        <title>Draft Genome Sequence of Burkholderia sp. Strain PML1(12), an Ectomycorrhizosphere-Inhabiting Bacterium with Effective Mineral-Weathering Ability.</title>
        <authorList>
            <person name="Uroz S."/>
            <person name="Oger P."/>
        </authorList>
    </citation>
    <scope>NUCLEOTIDE SEQUENCE [LARGE SCALE GENOMIC DNA]</scope>
    <source>
        <strain evidence="6">PML1(12)</strain>
    </source>
</reference>
<comment type="catalytic activity">
    <reaction evidence="3">
        <text>Endohydrolysis of (1-&gt;4)-alpha-D-glucosidic linkages in polysaccharides containing three or more (1-&gt;4)-alpha-linked D-glucose units.</text>
        <dbReference type="EC" id="3.2.1.1"/>
    </reaction>
</comment>
<dbReference type="PRINTS" id="PR00110">
    <property type="entry name" value="ALPHAAMYLASE"/>
</dbReference>
<evidence type="ECO:0000256" key="2">
    <source>
        <dbReference type="RuleBase" id="RU003615"/>
    </source>
</evidence>
<dbReference type="Proteomes" id="UP000035963">
    <property type="component" value="Unassembled WGS sequence"/>
</dbReference>
<dbReference type="GO" id="GO:0043169">
    <property type="term" value="F:cation binding"/>
    <property type="evidence" value="ECO:0007669"/>
    <property type="project" value="InterPro"/>
</dbReference>